<protein>
    <submittedName>
        <fullName evidence="1">Uncharacterized protein</fullName>
    </submittedName>
</protein>
<evidence type="ECO:0000313" key="1">
    <source>
        <dbReference type="EMBL" id="RST85194.1"/>
    </source>
</evidence>
<comment type="caution">
    <text evidence="1">The sequence shown here is derived from an EMBL/GenBank/DDBJ whole genome shotgun (WGS) entry which is preliminary data.</text>
</comment>
<dbReference type="Proteomes" id="UP000278398">
    <property type="component" value="Unassembled WGS sequence"/>
</dbReference>
<dbReference type="OrthoDB" id="5413327at2"/>
<dbReference type="EMBL" id="RWKW01000063">
    <property type="protein sequence ID" value="RST85194.1"/>
    <property type="molecule type" value="Genomic_DNA"/>
</dbReference>
<dbReference type="AlphaFoldDB" id="A0A429YV26"/>
<accession>A0A429YV26</accession>
<dbReference type="RefSeq" id="WP_126701151.1">
    <property type="nucleotide sequence ID" value="NZ_RWKW01000063.1"/>
</dbReference>
<evidence type="ECO:0000313" key="2">
    <source>
        <dbReference type="Proteomes" id="UP000278398"/>
    </source>
</evidence>
<organism evidence="1 2">
    <name type="scientific">Aquibium carbonis</name>
    <dbReference type="NCBI Taxonomy" id="2495581"/>
    <lineage>
        <taxon>Bacteria</taxon>
        <taxon>Pseudomonadati</taxon>
        <taxon>Pseudomonadota</taxon>
        <taxon>Alphaproteobacteria</taxon>
        <taxon>Hyphomicrobiales</taxon>
        <taxon>Phyllobacteriaceae</taxon>
        <taxon>Aquibium</taxon>
    </lineage>
</organism>
<gene>
    <name evidence="1" type="ORF">EJC49_17105</name>
</gene>
<proteinExistence type="predicted"/>
<sequence>MLPPLHLAFDESSTPHDIRVRMSAGGRLVGTIFFRCESTPLVMTADTLLCLGLTPALEVHAPLRVEGTVEASLIANAAAIQEMLCSWYPAYRPIPVTAEVGSQTYPEGRGTGLFFSGGVDSSYSLASEKNRLDALITMVDAKTPGQRGPGAQRLVDGLARAASTLRLEPIFVETNIRAMMQPFLGWIEFHGSAMAAIRHLLGDRFHTVLIASSGDETAWFEPWGSHPGLDPLLGTPDARIEHHGLVKRFDKVRTILTEPVLMDGLHVCNTDPKKNCGQCSKCRFVMACLSVLDATEEAPSFPRDREYTPFRFKIEDAAVRSEYVYLRERAAATGRHARLIADIDASIAACKLPEKRRSVVATADPGWRLRRLKHRARYWRASR</sequence>
<name>A0A429YV26_9HYPH</name>
<keyword evidence="2" id="KW-1185">Reference proteome</keyword>
<reference evidence="1 2" key="1">
    <citation type="submission" date="2018-12" db="EMBL/GenBank/DDBJ databases">
        <title>Mesorhizobium carbonis sp. nov., isolated from coal mine water.</title>
        <authorList>
            <person name="Xin W."/>
            <person name="Xu Z."/>
            <person name="Xiang F."/>
            <person name="Zhang J."/>
            <person name="Xi L."/>
            <person name="Liu J."/>
        </authorList>
    </citation>
    <scope>NUCLEOTIDE SEQUENCE [LARGE SCALE GENOMIC DNA]</scope>
    <source>
        <strain evidence="1 2">B2.3</strain>
    </source>
</reference>